<evidence type="ECO:0000313" key="2">
    <source>
        <dbReference type="EMBL" id="RSK42655.1"/>
    </source>
</evidence>
<dbReference type="EMBL" id="RWIU01000004">
    <property type="protein sequence ID" value="RSK42655.1"/>
    <property type="molecule type" value="Genomic_DNA"/>
</dbReference>
<comment type="caution">
    <text evidence="2">The sequence shown here is derived from an EMBL/GenBank/DDBJ whole genome shotgun (WGS) entry which is preliminary data.</text>
</comment>
<name>A0A428K857_9BACT</name>
<feature type="domain" description="DinB-like" evidence="1">
    <location>
        <begin position="27"/>
        <end position="173"/>
    </location>
</feature>
<gene>
    <name evidence="2" type="ORF">EI293_12700</name>
</gene>
<sequence>MTPTVFLRQLQVQTQEVLRLVKQEYLPCSPAALNQQPAPGSWSALECLEHLNRYSRYYLPELAAAVRHPARLPHVAVGFSWLGRKSCELVNPDNQRRHTTLARMNPASSQLCKDTVLSEFIGQTEQLLRLLDAAYATDLNRKTVSVEFFRLLRLRTGEALLFLVAHVRRHVAQGQRALAGAGK</sequence>
<keyword evidence="3" id="KW-1185">Reference proteome</keyword>
<protein>
    <submittedName>
        <fullName evidence="2">DinB family protein</fullName>
    </submittedName>
</protein>
<proteinExistence type="predicted"/>
<organism evidence="2 3">
    <name type="scientific">Hymenobacter perfusus</name>
    <dbReference type="NCBI Taxonomy" id="1236770"/>
    <lineage>
        <taxon>Bacteria</taxon>
        <taxon>Pseudomonadati</taxon>
        <taxon>Bacteroidota</taxon>
        <taxon>Cytophagia</taxon>
        <taxon>Cytophagales</taxon>
        <taxon>Hymenobacteraceae</taxon>
        <taxon>Hymenobacter</taxon>
    </lineage>
</organism>
<dbReference type="SUPFAM" id="SSF109854">
    <property type="entry name" value="DinB/YfiT-like putative metalloenzymes"/>
    <property type="match status" value="1"/>
</dbReference>
<dbReference type="Proteomes" id="UP000270291">
    <property type="component" value="Unassembled WGS sequence"/>
</dbReference>
<evidence type="ECO:0000259" key="1">
    <source>
        <dbReference type="Pfam" id="PF12867"/>
    </source>
</evidence>
<dbReference type="OrthoDB" id="1524454at2"/>
<accession>A0A428K857</accession>
<dbReference type="InterPro" id="IPR034660">
    <property type="entry name" value="DinB/YfiT-like"/>
</dbReference>
<dbReference type="AlphaFoldDB" id="A0A428K857"/>
<evidence type="ECO:0000313" key="3">
    <source>
        <dbReference type="Proteomes" id="UP000270291"/>
    </source>
</evidence>
<dbReference type="InterPro" id="IPR024775">
    <property type="entry name" value="DinB-like"/>
</dbReference>
<dbReference type="Pfam" id="PF12867">
    <property type="entry name" value="DinB_2"/>
    <property type="match status" value="1"/>
</dbReference>
<dbReference type="RefSeq" id="WP_125438318.1">
    <property type="nucleotide sequence ID" value="NZ_RWIU01000004.1"/>
</dbReference>
<dbReference type="Gene3D" id="1.20.120.450">
    <property type="entry name" value="dinb family like domain"/>
    <property type="match status" value="1"/>
</dbReference>
<reference evidence="2 3" key="1">
    <citation type="submission" date="2018-12" db="EMBL/GenBank/DDBJ databases">
        <authorList>
            <person name="Feng G."/>
            <person name="Zhu H."/>
        </authorList>
    </citation>
    <scope>NUCLEOTIDE SEQUENCE [LARGE SCALE GENOMIC DNA]</scope>
    <source>
        <strain evidence="2 3">LMG 26000</strain>
    </source>
</reference>